<reference evidence="2 3" key="1">
    <citation type="journal article" date="2020" name="Fungal Divers.">
        <title>Resolving the Mortierellaceae phylogeny through synthesis of multi-gene phylogenetics and phylogenomics.</title>
        <authorList>
            <person name="Vandepol N."/>
            <person name="Liber J."/>
            <person name="Desiro A."/>
            <person name="Na H."/>
            <person name="Kennedy M."/>
            <person name="Barry K."/>
            <person name="Grigoriev I.V."/>
            <person name="Miller A.N."/>
            <person name="O'Donnell K."/>
            <person name="Stajich J.E."/>
            <person name="Bonito G."/>
        </authorList>
    </citation>
    <scope>NUCLEOTIDE SEQUENCE [LARGE SCALE GENOMIC DNA]</scope>
    <source>
        <strain evidence="2 3">AD045</strain>
    </source>
</reference>
<evidence type="ECO:0000256" key="1">
    <source>
        <dbReference type="SAM" id="MobiDB-lite"/>
    </source>
</evidence>
<dbReference type="EMBL" id="JAAAIM010000270">
    <property type="protein sequence ID" value="KAG0290853.1"/>
    <property type="molecule type" value="Genomic_DNA"/>
</dbReference>
<name>A0ABQ7K3L8_9FUNG</name>
<evidence type="ECO:0000313" key="2">
    <source>
        <dbReference type="EMBL" id="KAG0290853.1"/>
    </source>
</evidence>
<feature type="compositionally biased region" description="Low complexity" evidence="1">
    <location>
        <begin position="42"/>
        <end position="58"/>
    </location>
</feature>
<protein>
    <submittedName>
        <fullName evidence="2">Uncharacterized protein</fullName>
    </submittedName>
</protein>
<evidence type="ECO:0000313" key="3">
    <source>
        <dbReference type="Proteomes" id="UP001194696"/>
    </source>
</evidence>
<organism evidence="2 3">
    <name type="scientific">Linnemannia gamsii</name>
    <dbReference type="NCBI Taxonomy" id="64522"/>
    <lineage>
        <taxon>Eukaryota</taxon>
        <taxon>Fungi</taxon>
        <taxon>Fungi incertae sedis</taxon>
        <taxon>Mucoromycota</taxon>
        <taxon>Mortierellomycotina</taxon>
        <taxon>Mortierellomycetes</taxon>
        <taxon>Mortierellales</taxon>
        <taxon>Mortierellaceae</taxon>
        <taxon>Linnemannia</taxon>
    </lineage>
</organism>
<gene>
    <name evidence="2" type="ORF">BGZ96_005719</name>
</gene>
<feature type="compositionally biased region" description="Polar residues" evidence="1">
    <location>
        <begin position="28"/>
        <end position="41"/>
    </location>
</feature>
<proteinExistence type="predicted"/>
<sequence length="58" mass="6290">MSRFFKNRKPVHGQKVVPGADSPWPNEKAQSLSHNNNTLADNSMTTNSLTSNSTSTSA</sequence>
<feature type="region of interest" description="Disordered" evidence="1">
    <location>
        <begin position="1"/>
        <end position="58"/>
    </location>
</feature>
<dbReference type="Proteomes" id="UP001194696">
    <property type="component" value="Unassembled WGS sequence"/>
</dbReference>
<feature type="compositionally biased region" description="Basic residues" evidence="1">
    <location>
        <begin position="1"/>
        <end position="12"/>
    </location>
</feature>
<accession>A0ABQ7K3L8</accession>
<feature type="non-terminal residue" evidence="2">
    <location>
        <position position="58"/>
    </location>
</feature>
<keyword evidence="3" id="KW-1185">Reference proteome</keyword>
<comment type="caution">
    <text evidence="2">The sequence shown here is derived from an EMBL/GenBank/DDBJ whole genome shotgun (WGS) entry which is preliminary data.</text>
</comment>